<evidence type="ECO:0000259" key="6">
    <source>
        <dbReference type="PROSITE" id="PS50089"/>
    </source>
</evidence>
<evidence type="ECO:0000256" key="5">
    <source>
        <dbReference type="SAM" id="Coils"/>
    </source>
</evidence>
<dbReference type="SUPFAM" id="SSF57850">
    <property type="entry name" value="RING/U-box"/>
    <property type="match status" value="1"/>
</dbReference>
<accession>A0A484CXE8</accession>
<dbReference type="InterPro" id="IPR003877">
    <property type="entry name" value="SPRY_dom"/>
</dbReference>
<dbReference type="Gene3D" id="3.30.40.10">
    <property type="entry name" value="Zinc/RING finger domain, C3HC4 (zinc finger)"/>
    <property type="match status" value="1"/>
</dbReference>
<dbReference type="EMBL" id="SCKG01000010">
    <property type="protein sequence ID" value="TDH07638.1"/>
    <property type="molecule type" value="Genomic_DNA"/>
</dbReference>
<feature type="domain" description="RING-type" evidence="6">
    <location>
        <begin position="71"/>
        <end position="113"/>
    </location>
</feature>
<dbReference type="PROSITE" id="PS50089">
    <property type="entry name" value="ZF_RING_2"/>
    <property type="match status" value="1"/>
</dbReference>
<dbReference type="Pfam" id="PF00643">
    <property type="entry name" value="zf-B_box"/>
    <property type="match status" value="1"/>
</dbReference>
<evidence type="ECO:0000259" key="7">
    <source>
        <dbReference type="PROSITE" id="PS50119"/>
    </source>
</evidence>
<dbReference type="Gene3D" id="2.60.120.920">
    <property type="match status" value="1"/>
</dbReference>
<evidence type="ECO:0000313" key="10">
    <source>
        <dbReference type="Proteomes" id="UP000295070"/>
    </source>
</evidence>
<evidence type="ECO:0000256" key="1">
    <source>
        <dbReference type="ARBA" id="ARBA00022723"/>
    </source>
</evidence>
<dbReference type="InterPro" id="IPR050143">
    <property type="entry name" value="TRIM/RBCC"/>
</dbReference>
<feature type="domain" description="B30.2/SPRY" evidence="8">
    <location>
        <begin position="371"/>
        <end position="566"/>
    </location>
</feature>
<feature type="domain" description="B box-type" evidence="7">
    <location>
        <begin position="181"/>
        <end position="222"/>
    </location>
</feature>
<reference evidence="9 10" key="1">
    <citation type="submission" date="2019-01" db="EMBL/GenBank/DDBJ databases">
        <title>A chromosome-scale genome assembly of the yellow perch, Perca flavescens.</title>
        <authorList>
            <person name="Feron R."/>
            <person name="Morvezen R."/>
            <person name="Bestin A."/>
            <person name="Haffray P."/>
            <person name="Klopp C."/>
            <person name="Zahm M."/>
            <person name="Cabau C."/>
            <person name="Roques C."/>
            <person name="Donnadieu C."/>
            <person name="Bouchez O."/>
            <person name="Christie M."/>
            <person name="Larson W."/>
            <person name="Guiguen Y."/>
        </authorList>
    </citation>
    <scope>NUCLEOTIDE SEQUENCE [LARGE SCALE GENOMIC DNA]</scope>
    <source>
        <strain evidence="9">YP-PL-M2</strain>
        <tissue evidence="9">Blood</tissue>
    </source>
</reference>
<dbReference type="InterPro" id="IPR001870">
    <property type="entry name" value="B30.2/SPRY"/>
</dbReference>
<dbReference type="InterPro" id="IPR013083">
    <property type="entry name" value="Znf_RING/FYVE/PHD"/>
</dbReference>
<dbReference type="SUPFAM" id="SSF57845">
    <property type="entry name" value="B-box zinc-binding domain"/>
    <property type="match status" value="1"/>
</dbReference>
<dbReference type="PROSITE" id="PS50119">
    <property type="entry name" value="ZF_BBOX"/>
    <property type="match status" value="1"/>
</dbReference>
<dbReference type="InterPro" id="IPR043136">
    <property type="entry name" value="B30.2/SPRY_sf"/>
</dbReference>
<dbReference type="InterPro" id="IPR006574">
    <property type="entry name" value="PRY"/>
</dbReference>
<feature type="coiled-coil region" evidence="5">
    <location>
        <begin position="280"/>
        <end position="329"/>
    </location>
</feature>
<comment type="caution">
    <text evidence="9">The sequence shown here is derived from an EMBL/GenBank/DDBJ whole genome shotgun (WGS) entry which is preliminary data.</text>
</comment>
<dbReference type="InterPro" id="IPR001841">
    <property type="entry name" value="Znf_RING"/>
</dbReference>
<evidence type="ECO:0000256" key="3">
    <source>
        <dbReference type="ARBA" id="ARBA00022833"/>
    </source>
</evidence>
<keyword evidence="10" id="KW-1185">Reference proteome</keyword>
<evidence type="ECO:0000256" key="4">
    <source>
        <dbReference type="PROSITE-ProRule" id="PRU00024"/>
    </source>
</evidence>
<dbReference type="Pfam" id="PF13765">
    <property type="entry name" value="PRY"/>
    <property type="match status" value="1"/>
</dbReference>
<protein>
    <submittedName>
        <fullName evidence="9">Uncharacterized protein</fullName>
    </submittedName>
</protein>
<dbReference type="PROSITE" id="PS50188">
    <property type="entry name" value="B302_SPRY"/>
    <property type="match status" value="1"/>
</dbReference>
<dbReference type="InterPro" id="IPR013320">
    <property type="entry name" value="ConA-like_dom_sf"/>
</dbReference>
<dbReference type="SMART" id="SM00336">
    <property type="entry name" value="BBOX"/>
    <property type="match status" value="1"/>
</dbReference>
<name>A0A484CXE8_PERFV</name>
<dbReference type="CDD" id="cd16594">
    <property type="entry name" value="RING-HC_TRIM7-like_C-IV"/>
    <property type="match status" value="1"/>
</dbReference>
<evidence type="ECO:0000313" key="9">
    <source>
        <dbReference type="EMBL" id="TDH07638.1"/>
    </source>
</evidence>
<organism evidence="9 10">
    <name type="scientific">Perca flavescens</name>
    <name type="common">American yellow perch</name>
    <name type="synonym">Morone flavescens</name>
    <dbReference type="NCBI Taxonomy" id="8167"/>
    <lineage>
        <taxon>Eukaryota</taxon>
        <taxon>Metazoa</taxon>
        <taxon>Chordata</taxon>
        <taxon>Craniata</taxon>
        <taxon>Vertebrata</taxon>
        <taxon>Euteleostomi</taxon>
        <taxon>Actinopterygii</taxon>
        <taxon>Neopterygii</taxon>
        <taxon>Teleostei</taxon>
        <taxon>Neoteleostei</taxon>
        <taxon>Acanthomorphata</taxon>
        <taxon>Eupercaria</taxon>
        <taxon>Perciformes</taxon>
        <taxon>Percoidei</taxon>
        <taxon>Percidae</taxon>
        <taxon>Percinae</taxon>
        <taxon>Perca</taxon>
    </lineage>
</organism>
<dbReference type="Proteomes" id="UP000295070">
    <property type="component" value="Chromosome 10"/>
</dbReference>
<gene>
    <name evidence="9" type="ORF">EPR50_G00107830</name>
</gene>
<keyword evidence="5" id="KW-0175">Coiled coil</keyword>
<dbReference type="GO" id="GO:0008270">
    <property type="term" value="F:zinc ion binding"/>
    <property type="evidence" value="ECO:0007669"/>
    <property type="project" value="UniProtKB-KW"/>
</dbReference>
<dbReference type="SMART" id="SM00589">
    <property type="entry name" value="PRY"/>
    <property type="match status" value="1"/>
</dbReference>
<proteinExistence type="predicted"/>
<dbReference type="PANTHER" id="PTHR24103">
    <property type="entry name" value="E3 UBIQUITIN-PROTEIN LIGASE TRIM"/>
    <property type="match status" value="1"/>
</dbReference>
<dbReference type="Pfam" id="PF15227">
    <property type="entry name" value="zf-C3HC4_4"/>
    <property type="match status" value="1"/>
</dbReference>
<dbReference type="CDD" id="cd13733">
    <property type="entry name" value="SPRY_PRY_C-I_1"/>
    <property type="match status" value="1"/>
</dbReference>
<sequence>CCCTPPVSSVKKKKKNLALLSARPLPLCERKSGLVFLVTLLPSDVSVLGLCSQPRMADANAIEELHSELTCPVCLELFHDPVILECGHHFCQVCIIQCWEAKADELSSCPKCRKSSGRKLRPNSLLCNVVDSVRRARAMDPAAGVTGWQYEGELEEPEERELGSSMSSLASSVGHWPRLGTGMDMCEEHEEKLKLYCEDDQLPICLVCGMSRDHKTHNVIPITEAFENYKDKLSVALERVQLQTEEATLFQRQTNEKILLVKERAGDLEEMVTAEFGLLREFLLEEEERIKEKLQKQKEEKLDQLEKALTQTTEQISKMESMADQLRLKLIEEENPKQLKGIKDFIGGAESVFERPPELDVDLQSGEFLGPLQYRTWRKMSSIFQPAVTAVTLDPDTAYPCLWVSPCCTSVQVGKIQPNLPNNPERFTLYNIVLGSVAFSSGRHYWEVEVGSKTAWGLGVAKASVNRKEEISLCPDDGFWTLVLRDHGDGTREYEACTDSEESLIYPSKPPRRVGIYLDYNRGDVGFYDAGNMSHLFTFYNAKFKEPVLPYFNPWPIINGHNREPLTIVTPHWGEMSSSSEESE</sequence>
<keyword evidence="3" id="KW-0862">Zinc</keyword>
<dbReference type="SMART" id="SM00449">
    <property type="entry name" value="SPRY"/>
    <property type="match status" value="1"/>
</dbReference>
<dbReference type="PRINTS" id="PR01407">
    <property type="entry name" value="BUTYPHLNCDUF"/>
</dbReference>
<dbReference type="InterPro" id="IPR017907">
    <property type="entry name" value="Znf_RING_CS"/>
</dbReference>
<dbReference type="FunFam" id="2.60.120.920:FF:000004">
    <property type="entry name" value="Butyrophilin subfamily 1 member A1"/>
    <property type="match status" value="1"/>
</dbReference>
<dbReference type="AlphaFoldDB" id="A0A484CXE8"/>
<keyword evidence="2 4" id="KW-0863">Zinc-finger</keyword>
<dbReference type="PROSITE" id="PS00518">
    <property type="entry name" value="ZF_RING_1"/>
    <property type="match status" value="1"/>
</dbReference>
<dbReference type="Gene3D" id="3.30.160.60">
    <property type="entry name" value="Classic Zinc Finger"/>
    <property type="match status" value="1"/>
</dbReference>
<keyword evidence="1" id="KW-0479">Metal-binding</keyword>
<dbReference type="SUPFAM" id="SSF49899">
    <property type="entry name" value="Concanavalin A-like lectins/glucanases"/>
    <property type="match status" value="1"/>
</dbReference>
<evidence type="ECO:0000259" key="8">
    <source>
        <dbReference type="PROSITE" id="PS50188"/>
    </source>
</evidence>
<dbReference type="InterPro" id="IPR003879">
    <property type="entry name" value="Butyrophylin_SPRY"/>
</dbReference>
<dbReference type="InterPro" id="IPR000315">
    <property type="entry name" value="Znf_B-box"/>
</dbReference>
<evidence type="ECO:0000256" key="2">
    <source>
        <dbReference type="ARBA" id="ARBA00022771"/>
    </source>
</evidence>
<dbReference type="STRING" id="8167.A0A484CXE8"/>
<dbReference type="Pfam" id="PF00622">
    <property type="entry name" value="SPRY"/>
    <property type="match status" value="1"/>
</dbReference>
<feature type="non-terminal residue" evidence="9">
    <location>
        <position position="1"/>
    </location>
</feature>
<dbReference type="SMART" id="SM00184">
    <property type="entry name" value="RING"/>
    <property type="match status" value="1"/>
</dbReference>